<reference evidence="3" key="1">
    <citation type="submission" date="2025-08" db="UniProtKB">
        <authorList>
            <consortium name="Ensembl"/>
        </authorList>
    </citation>
    <scope>IDENTIFICATION</scope>
</reference>
<dbReference type="InterPro" id="IPR039701">
    <property type="entry name" value="HS1BP3"/>
</dbReference>
<feature type="region of interest" description="Disordered" evidence="1">
    <location>
        <begin position="316"/>
        <end position="361"/>
    </location>
</feature>
<feature type="region of interest" description="Disordered" evidence="1">
    <location>
        <begin position="184"/>
        <end position="204"/>
    </location>
</feature>
<dbReference type="SMART" id="SM00312">
    <property type="entry name" value="PX"/>
    <property type="match status" value="1"/>
</dbReference>
<dbReference type="GO" id="GO:0005783">
    <property type="term" value="C:endoplasmic reticulum"/>
    <property type="evidence" value="ECO:0007669"/>
    <property type="project" value="Ensembl"/>
</dbReference>
<dbReference type="GO" id="GO:0035091">
    <property type="term" value="F:phosphatidylinositol binding"/>
    <property type="evidence" value="ECO:0007669"/>
    <property type="project" value="InterPro"/>
</dbReference>
<dbReference type="Gene3D" id="3.30.1520.10">
    <property type="entry name" value="Phox-like domain"/>
    <property type="match status" value="1"/>
</dbReference>
<dbReference type="CTD" id="64342"/>
<protein>
    <submittedName>
        <fullName evidence="3">HCLS1 binding protein 3</fullName>
    </submittedName>
</protein>
<feature type="compositionally biased region" description="Acidic residues" evidence="1">
    <location>
        <begin position="191"/>
        <end position="200"/>
    </location>
</feature>
<dbReference type="OMA" id="NRIQTMN"/>
<evidence type="ECO:0000313" key="4">
    <source>
        <dbReference type="Proteomes" id="UP000472273"/>
    </source>
</evidence>
<reference evidence="3" key="2">
    <citation type="submission" date="2025-09" db="UniProtKB">
        <authorList>
            <consortium name="Ensembl"/>
        </authorList>
    </citation>
    <scope>IDENTIFICATION</scope>
</reference>
<accession>A0A670ZF84</accession>
<dbReference type="SUPFAM" id="SSF64268">
    <property type="entry name" value="PX domain"/>
    <property type="match status" value="1"/>
</dbReference>
<dbReference type="AlphaFoldDB" id="A0A670ZF84"/>
<evidence type="ECO:0000313" key="3">
    <source>
        <dbReference type="Ensembl" id="ENSPTXP00000021063.1"/>
    </source>
</evidence>
<name>A0A670ZF84_PSETE</name>
<evidence type="ECO:0000259" key="2">
    <source>
        <dbReference type="PROSITE" id="PS50195"/>
    </source>
</evidence>
<dbReference type="InterPro" id="IPR036871">
    <property type="entry name" value="PX_dom_sf"/>
</dbReference>
<dbReference type="GO" id="GO:0042981">
    <property type="term" value="P:regulation of apoptotic process"/>
    <property type="evidence" value="ECO:0007669"/>
    <property type="project" value="Ensembl"/>
</dbReference>
<dbReference type="KEGG" id="ptex:113433008"/>
<dbReference type="PROSITE" id="PS50195">
    <property type="entry name" value="PX"/>
    <property type="match status" value="1"/>
</dbReference>
<proteinExistence type="predicted"/>
<gene>
    <name evidence="3" type="primary">HS1BP3</name>
</gene>
<sequence length="386" mass="43492">MQQSPGPTVFVTTRPLQNGHTGIDLSVPEYQEIRGKMMSGHVEYNILVVTQLAVFKSAKHKSEDNVQFMVSKKYSDIDEFYQKLVTRYPQTSLPPLPRKVLFVGESDIRERRAAFNEIMGLISKDVALASSPELLEFLGTRSTSVIDVKSKNLPKKEEEDDETEDFDFFKEEKIPDVISQFSSFKSQEAEKETEEEESDVDPLGVLKSKKLKKPTFSPAQEDKTKLTSFHGEVDPREELFGTSEDFSSPSNRKILAVKEDVKLFEGPDLGGVVTLGDPLLLMTASEDKEPLLNVSPAEDVEELLRVEDDFEKMLQVSSKPKLKPKPNVASKPAIPRKPVIPEKKFSSFPTRTGQPAEEKIQRMDEMDILKYIQENESISGAEPSLF</sequence>
<feature type="compositionally biased region" description="Basic and acidic residues" evidence="1">
    <location>
        <begin position="220"/>
        <end position="230"/>
    </location>
</feature>
<dbReference type="PANTHER" id="PTHR14431:SF1">
    <property type="entry name" value="HCLS1-BINDING PROTEIN 3"/>
    <property type="match status" value="1"/>
</dbReference>
<dbReference type="Proteomes" id="UP000472273">
    <property type="component" value="Unplaced"/>
</dbReference>
<dbReference type="InterPro" id="IPR037901">
    <property type="entry name" value="HS1BP3_PX"/>
</dbReference>
<feature type="domain" description="PX" evidence="2">
    <location>
        <begin position="22"/>
        <end position="145"/>
    </location>
</feature>
<dbReference type="RefSeq" id="XP_026551133.1">
    <property type="nucleotide sequence ID" value="XM_026695348.1"/>
</dbReference>
<dbReference type="GO" id="GO:0005739">
    <property type="term" value="C:mitochondrion"/>
    <property type="evidence" value="ECO:0007669"/>
    <property type="project" value="Ensembl"/>
</dbReference>
<dbReference type="PANTHER" id="PTHR14431">
    <property type="entry name" value="HCLS1-BINDING PROTEIN 3"/>
    <property type="match status" value="1"/>
</dbReference>
<dbReference type="Ensembl" id="ENSPTXT00000021703.1">
    <property type="protein sequence ID" value="ENSPTXP00000021063.1"/>
    <property type="gene ID" value="ENSPTXG00000014568.1"/>
</dbReference>
<dbReference type="Pfam" id="PF00787">
    <property type="entry name" value="PX"/>
    <property type="match status" value="1"/>
</dbReference>
<feature type="region of interest" description="Disordered" evidence="1">
    <location>
        <begin position="211"/>
        <end position="230"/>
    </location>
</feature>
<dbReference type="GeneTree" id="ENSGT00390000013092"/>
<dbReference type="CDD" id="cd06868">
    <property type="entry name" value="PX_HS1BP3"/>
    <property type="match status" value="1"/>
</dbReference>
<dbReference type="OrthoDB" id="10254720at2759"/>
<dbReference type="InterPro" id="IPR001683">
    <property type="entry name" value="PX_dom"/>
</dbReference>
<dbReference type="GeneID" id="113433008"/>
<evidence type="ECO:0000256" key="1">
    <source>
        <dbReference type="SAM" id="MobiDB-lite"/>
    </source>
</evidence>
<keyword evidence="4" id="KW-1185">Reference proteome</keyword>
<organism evidence="3 4">
    <name type="scientific">Pseudonaja textilis</name>
    <name type="common">Eastern brown snake</name>
    <dbReference type="NCBI Taxonomy" id="8673"/>
    <lineage>
        <taxon>Eukaryota</taxon>
        <taxon>Metazoa</taxon>
        <taxon>Chordata</taxon>
        <taxon>Craniata</taxon>
        <taxon>Vertebrata</taxon>
        <taxon>Euteleostomi</taxon>
        <taxon>Lepidosauria</taxon>
        <taxon>Squamata</taxon>
        <taxon>Bifurcata</taxon>
        <taxon>Unidentata</taxon>
        <taxon>Episquamata</taxon>
        <taxon>Toxicofera</taxon>
        <taxon>Serpentes</taxon>
        <taxon>Colubroidea</taxon>
        <taxon>Elapidae</taxon>
        <taxon>Hydrophiinae</taxon>
        <taxon>Pseudonaja</taxon>
    </lineage>
</organism>